<feature type="transmembrane region" description="Helical" evidence="6">
    <location>
        <begin position="212"/>
        <end position="231"/>
    </location>
</feature>
<evidence type="ECO:0000313" key="9">
    <source>
        <dbReference type="Proteomes" id="UP001153636"/>
    </source>
</evidence>
<feature type="transmembrane region" description="Helical" evidence="6">
    <location>
        <begin position="480"/>
        <end position="503"/>
    </location>
</feature>
<evidence type="ECO:0000256" key="1">
    <source>
        <dbReference type="ARBA" id="ARBA00004127"/>
    </source>
</evidence>
<feature type="transmembrane region" description="Helical" evidence="6">
    <location>
        <begin position="447"/>
        <end position="468"/>
    </location>
</feature>
<feature type="transmembrane region" description="Helical" evidence="6">
    <location>
        <begin position="305"/>
        <end position="326"/>
    </location>
</feature>
<feature type="transmembrane region" description="Helical" evidence="6">
    <location>
        <begin position="509"/>
        <end position="529"/>
    </location>
</feature>
<evidence type="ECO:0000256" key="2">
    <source>
        <dbReference type="ARBA" id="ARBA00022448"/>
    </source>
</evidence>
<dbReference type="CDD" id="cd17326">
    <property type="entry name" value="MFS_MFSD8"/>
    <property type="match status" value="1"/>
</dbReference>
<keyword evidence="4 6" id="KW-1133">Transmembrane helix</keyword>
<dbReference type="InterPro" id="IPR020846">
    <property type="entry name" value="MFS_dom"/>
</dbReference>
<dbReference type="GO" id="GO:0022857">
    <property type="term" value="F:transmembrane transporter activity"/>
    <property type="evidence" value="ECO:0007669"/>
    <property type="project" value="InterPro"/>
</dbReference>
<dbReference type="PANTHER" id="PTHR23510:SF3">
    <property type="entry name" value="MAJOR FACILITATOR SUPERFAMILY DOMAIN-CONTAINING PROTEIN 8"/>
    <property type="match status" value="1"/>
</dbReference>
<dbReference type="Proteomes" id="UP001153636">
    <property type="component" value="Chromosome 13"/>
</dbReference>
<dbReference type="OrthoDB" id="370281at2759"/>
<dbReference type="GO" id="GO:0005765">
    <property type="term" value="C:lysosomal membrane"/>
    <property type="evidence" value="ECO:0007669"/>
    <property type="project" value="TreeGrafter"/>
</dbReference>
<keyword evidence="5 6" id="KW-0472">Membrane</keyword>
<comment type="subcellular location">
    <subcellularLocation>
        <location evidence="1">Endomembrane system</location>
        <topology evidence="1">Multi-pass membrane protein</topology>
    </subcellularLocation>
</comment>
<dbReference type="InterPro" id="IPR036259">
    <property type="entry name" value="MFS_trans_sf"/>
</dbReference>
<dbReference type="PROSITE" id="PS50850">
    <property type="entry name" value="MFS"/>
    <property type="match status" value="1"/>
</dbReference>
<feature type="transmembrane region" description="Helical" evidence="6">
    <location>
        <begin position="265"/>
        <end position="285"/>
    </location>
</feature>
<dbReference type="Pfam" id="PF07690">
    <property type="entry name" value="MFS_1"/>
    <property type="match status" value="2"/>
</dbReference>
<feature type="domain" description="Major facilitator superfamily (MFS) profile" evidence="7">
    <location>
        <begin position="39"/>
        <end position="534"/>
    </location>
</feature>
<name>A0A9P0CFE1_9CUCU</name>
<dbReference type="Gene3D" id="1.20.1250.20">
    <property type="entry name" value="MFS general substrate transporter like domains"/>
    <property type="match status" value="2"/>
</dbReference>
<dbReference type="InterPro" id="IPR051068">
    <property type="entry name" value="MFS_Domain-Containing_Protein"/>
</dbReference>
<gene>
    <name evidence="8" type="ORF">PSYICH_LOCUS3772</name>
</gene>
<feature type="transmembrane region" description="Helical" evidence="6">
    <location>
        <begin position="338"/>
        <end position="359"/>
    </location>
</feature>
<reference evidence="8" key="1">
    <citation type="submission" date="2022-01" db="EMBL/GenBank/DDBJ databases">
        <authorList>
            <person name="King R."/>
        </authorList>
    </citation>
    <scope>NUCLEOTIDE SEQUENCE</scope>
</reference>
<feature type="transmembrane region" description="Helical" evidence="6">
    <location>
        <begin position="170"/>
        <end position="192"/>
    </location>
</feature>
<evidence type="ECO:0000256" key="4">
    <source>
        <dbReference type="ARBA" id="ARBA00022989"/>
    </source>
</evidence>
<feature type="transmembrane region" description="Helical" evidence="6">
    <location>
        <begin position="76"/>
        <end position="95"/>
    </location>
</feature>
<feature type="transmembrane region" description="Helical" evidence="6">
    <location>
        <begin position="107"/>
        <end position="126"/>
    </location>
</feature>
<proteinExistence type="predicted"/>
<feature type="transmembrane region" description="Helical" evidence="6">
    <location>
        <begin position="138"/>
        <end position="158"/>
    </location>
</feature>
<feature type="transmembrane region" description="Helical" evidence="6">
    <location>
        <begin position="41"/>
        <end position="64"/>
    </location>
</feature>
<protein>
    <recommendedName>
        <fullName evidence="7">Major facilitator superfamily (MFS) profile domain-containing protein</fullName>
    </recommendedName>
</protein>
<dbReference type="GO" id="GO:0012505">
    <property type="term" value="C:endomembrane system"/>
    <property type="evidence" value="ECO:0007669"/>
    <property type="project" value="UniProtKB-SubCell"/>
</dbReference>
<dbReference type="PANTHER" id="PTHR23510">
    <property type="entry name" value="INNER MEMBRANE TRANSPORT PROTEIN YAJR"/>
    <property type="match status" value="1"/>
</dbReference>
<dbReference type="SUPFAM" id="SSF103473">
    <property type="entry name" value="MFS general substrate transporter"/>
    <property type="match status" value="1"/>
</dbReference>
<dbReference type="EMBL" id="OV651825">
    <property type="protein sequence ID" value="CAH1102507.1"/>
    <property type="molecule type" value="Genomic_DNA"/>
</dbReference>
<evidence type="ECO:0000313" key="8">
    <source>
        <dbReference type="EMBL" id="CAH1102507.1"/>
    </source>
</evidence>
<evidence type="ECO:0000259" key="7">
    <source>
        <dbReference type="PROSITE" id="PS50850"/>
    </source>
</evidence>
<dbReference type="AlphaFoldDB" id="A0A9P0CFE1"/>
<sequence length="564" mass="63850">MPWFEEKAKQIKAAFNSESNPEFIDDLETPQQYKERWRSIYIVYFTMFLVSLGFSIIVTGVWPYLDKLDPTAGKEFMGFVVAANPFGQMIFSPLVGWWSNRLGSIRLPLIFSLTVFMLASATYSSLELFPSHRKHWMLWSRFLVGVSSANVAACRSYLSAATRYSERTKAVSMISLAQVLGFVVGPAIQAAVVPLGGEGVWLITGRLKLNMYTASGWINVFLTLANIYFFFPSVFKEHKIAVREAMLKTGKDNVKDVWKEENTNFISAWTLIVAFFILVFNFMLLETLGTPLTMDQFAWSKSESLWYMGILMSVGALVAIMTFASIAPLTRRFSEVKIMIWLGFFLMVIGRFSMIPLAGDPPRIYNSDFKLNLTRYCDMTLMNKRFDLNVTQLNETLSSYGKYLNVSATTESVVKNMTIGCGEDLVGCPSNQVWCNYTPQLQLSQFMIGYVLTSFGYPIGVTLLQTIFSKMLGSRPQGVWMGLMTGSGCLSRVMGPVFVTYIYKEYGTVWTFGLTTAMMILCQSWLLGFQHTLNPETTKKNHEEDGQELKECTKFVSVDLLPRE</sequence>
<organism evidence="8 9">
    <name type="scientific">Psylliodes chrysocephalus</name>
    <dbReference type="NCBI Taxonomy" id="3402493"/>
    <lineage>
        <taxon>Eukaryota</taxon>
        <taxon>Metazoa</taxon>
        <taxon>Ecdysozoa</taxon>
        <taxon>Arthropoda</taxon>
        <taxon>Hexapoda</taxon>
        <taxon>Insecta</taxon>
        <taxon>Pterygota</taxon>
        <taxon>Neoptera</taxon>
        <taxon>Endopterygota</taxon>
        <taxon>Coleoptera</taxon>
        <taxon>Polyphaga</taxon>
        <taxon>Cucujiformia</taxon>
        <taxon>Chrysomeloidea</taxon>
        <taxon>Chrysomelidae</taxon>
        <taxon>Galerucinae</taxon>
        <taxon>Alticini</taxon>
        <taxon>Psylliodes</taxon>
    </lineage>
</organism>
<keyword evidence="2" id="KW-0813">Transport</keyword>
<dbReference type="InterPro" id="IPR011701">
    <property type="entry name" value="MFS"/>
</dbReference>
<evidence type="ECO:0000256" key="5">
    <source>
        <dbReference type="ARBA" id="ARBA00023136"/>
    </source>
</evidence>
<evidence type="ECO:0000256" key="3">
    <source>
        <dbReference type="ARBA" id="ARBA00022692"/>
    </source>
</evidence>
<evidence type="ECO:0000256" key="6">
    <source>
        <dbReference type="SAM" id="Phobius"/>
    </source>
</evidence>
<keyword evidence="9" id="KW-1185">Reference proteome</keyword>
<accession>A0A9P0CFE1</accession>
<keyword evidence="3 6" id="KW-0812">Transmembrane</keyword>